<accession>A0ABS9DVN5</accession>
<gene>
    <name evidence="1" type="ORF">L2A60_08950</name>
</gene>
<comment type="caution">
    <text evidence="1">The sequence shown here is derived from an EMBL/GenBank/DDBJ whole genome shotgun (WGS) entry which is preliminary data.</text>
</comment>
<dbReference type="PANTHER" id="PTHR37807:SF3">
    <property type="entry name" value="OS07G0160300 PROTEIN"/>
    <property type="match status" value="1"/>
</dbReference>
<dbReference type="SUPFAM" id="SSF52540">
    <property type="entry name" value="P-loop containing nucleoside triphosphate hydrolases"/>
    <property type="match status" value="1"/>
</dbReference>
<reference evidence="1 2" key="1">
    <citation type="submission" date="2022-01" db="EMBL/GenBank/DDBJ databases">
        <authorList>
            <person name="Won M."/>
            <person name="Kim S.-J."/>
            <person name="Kwon S.-W."/>
        </authorList>
    </citation>
    <scope>NUCLEOTIDE SEQUENCE [LARGE SCALE GENOMIC DNA]</scope>
    <source>
        <strain evidence="1 2">KCTC 23505</strain>
    </source>
</reference>
<dbReference type="PANTHER" id="PTHR37807">
    <property type="entry name" value="OS07G0160300 PROTEIN"/>
    <property type="match status" value="1"/>
</dbReference>
<sequence length="169" mass="18153">MLIVVAGLPGTGKSTLAKAIAREREAVYLRIDTIEQAIRDANGVMGDVGPAGYVAAYALALDNLRLGRIVVADSTNRLMITRKAFRATALAAAASLIEIELICSDQAEHRRRVETRSIDIPGLSAPDWAGVGRQAAETEPWDRPPIRLDTAGRTIAESIAELSALIDRH</sequence>
<dbReference type="Pfam" id="PF13671">
    <property type="entry name" value="AAA_33"/>
    <property type="match status" value="1"/>
</dbReference>
<proteinExistence type="predicted"/>
<keyword evidence="2" id="KW-1185">Reference proteome</keyword>
<name>A0ABS9DVN5_9PROT</name>
<dbReference type="Gene3D" id="3.40.50.300">
    <property type="entry name" value="P-loop containing nucleotide triphosphate hydrolases"/>
    <property type="match status" value="1"/>
</dbReference>
<dbReference type="RefSeq" id="WP_235704041.1">
    <property type="nucleotide sequence ID" value="NZ_JAKGBZ010000014.1"/>
</dbReference>
<organism evidence="1 2">
    <name type="scientific">Acidiphilium iwatense</name>
    <dbReference type="NCBI Taxonomy" id="768198"/>
    <lineage>
        <taxon>Bacteria</taxon>
        <taxon>Pseudomonadati</taxon>
        <taxon>Pseudomonadota</taxon>
        <taxon>Alphaproteobacteria</taxon>
        <taxon>Acetobacterales</taxon>
        <taxon>Acidocellaceae</taxon>
        <taxon>Acidiphilium</taxon>
    </lineage>
</organism>
<dbReference type="Proteomes" id="UP001521209">
    <property type="component" value="Unassembled WGS sequence"/>
</dbReference>
<dbReference type="InterPro" id="IPR027417">
    <property type="entry name" value="P-loop_NTPase"/>
</dbReference>
<evidence type="ECO:0000313" key="1">
    <source>
        <dbReference type="EMBL" id="MCF3946806.1"/>
    </source>
</evidence>
<evidence type="ECO:0000313" key="2">
    <source>
        <dbReference type="Proteomes" id="UP001521209"/>
    </source>
</evidence>
<protein>
    <submittedName>
        <fullName evidence="1">AAA family ATPase</fullName>
    </submittedName>
</protein>
<dbReference type="EMBL" id="JAKGBZ010000014">
    <property type="protein sequence ID" value="MCF3946806.1"/>
    <property type="molecule type" value="Genomic_DNA"/>
</dbReference>